<evidence type="ECO:0000256" key="5">
    <source>
        <dbReference type="ARBA" id="ARBA00022801"/>
    </source>
</evidence>
<gene>
    <name evidence="14" type="ORF">SSX86_003886</name>
</gene>
<evidence type="ECO:0000256" key="8">
    <source>
        <dbReference type="ARBA" id="ARBA00023125"/>
    </source>
</evidence>
<feature type="domain" description="Helicase ATP-binding" evidence="12">
    <location>
        <begin position="117"/>
        <end position="290"/>
    </location>
</feature>
<evidence type="ECO:0000256" key="10">
    <source>
        <dbReference type="ARBA" id="ARBA00023242"/>
    </source>
</evidence>
<keyword evidence="4" id="KW-0227">DNA damage</keyword>
<dbReference type="InterPro" id="IPR014001">
    <property type="entry name" value="Helicase_ATP-bd"/>
</dbReference>
<evidence type="ECO:0000259" key="13">
    <source>
        <dbReference type="PROSITE" id="PS51194"/>
    </source>
</evidence>
<sequence length="1279" mass="142313">MLDDGDEIDWEAAVAEIDAACARKLSSSSSSSSAAAAATPDSHTTGSCPKTQNDKSSSRQSTLDGYFGLKHSSANAPPLCNHNHDDNDDESVPIDPEAAKFWIYPEHPPVRDYQVSITETALFSNTLVSLPTGLGKTLIAAVVMYNYHKWFPKGVLFAGKIVFTAPSRPLVMQQIEACHNIVGIPQGRTIELTGQTNPSIRASLWKDKQIFFVTPQVLEKDIQSGSCPVKQIVCLVIDEAHRASGNYSYCVAVRELMAVPVHLRILALTATPGSNHQTVQQVIDNLQISFLEYRSENDPDVLPYVHDREVEVIQVEMGKDAVEANKLLMDVMRVHVKKLSDIGLLQKRDPQTFSPVDFINSRDKFHQFPPHDLAEIRYTDVEGSFAILITLYHIKKLLSAHGIGPAFEMLEEKLKQGHFARLMSRNEIIHKAKVIMQQNLSHGSHSPKFSKLLEVLVEHFQKHDPQKSRVIIFSHFRGSVRDIIISLKTIGEYVKAVEFVGQNSGRTLKGQSQKVQQAVLQKFRAGEYNVIVSTSIGEEGLDIMEVDLVICFDANVSPLRMIQRMGRTGRKSKGRVDILFFYTSHVYFSYFLSNIRVCLTSELVLACEGVELKGYKSKQAKGKAVNKHMVNAGKSFRFHSSPRMVPHAFRPEKKLLRLSIEEFVPRGKKVKEDDAIQIPKYKLQLTDVETDLLVKYFDPAREDNWRPSLIAFPHFQAFPSRVHKIAHSTRTTMLIDTMQYLQGLSFNGKDEETSKECFKVETLDHHNSNSRGNREGLKEDLAKREPETDASSLMDTKEKNHFFLFGSNFTTVDSNGSILILSVPCFPLKQCSPTKSSISHNTLFLNCLRSDNSSHSKASSEDHLEIALDVNEDDFVVTSLSDLQEVKLDGDDIILRTEICNSEVLKREVNGIVIPNLVAEESHSVEVGDLSPRLTNLLMCGVVPESPIPNETSNAVKGCHMRLDLDNTSISLVESENDEVVKKSTPTQEIGLPQINLLNNCIEKCASVGEIQAPLTNLSTKSCSKDWILSSGEKSVSQPRKKLKRLRKVCDVKSGNEEIVGHPSVSGRGILKFYNMGNLFHGPGGREQLNDARGFLDDEAEASSEASDDEEVDDGDDSYGGSFIDDRINPTAATTQVETDQFDMMAIYRRSLLTQSPVVDFSPENMVSVDNPSLDTNGDGDLNANSSSVVILAGTTNETTVNKRRKLSFSQGGCGSLPICNLEKEVFVNPGKEMMDDFDDDFFQGIDFDALEEQASKQFRSKSNLKIQDLEAPSFDLGI</sequence>
<dbReference type="Proteomes" id="UP001408789">
    <property type="component" value="Unassembled WGS sequence"/>
</dbReference>
<dbReference type="GO" id="GO:0043138">
    <property type="term" value="F:3'-5' DNA helicase activity"/>
    <property type="evidence" value="ECO:0007669"/>
    <property type="project" value="InterPro"/>
</dbReference>
<dbReference type="InterPro" id="IPR001650">
    <property type="entry name" value="Helicase_C-like"/>
</dbReference>
<dbReference type="InterPro" id="IPR044749">
    <property type="entry name" value="FANCM_DEXDc"/>
</dbReference>
<dbReference type="InterPro" id="IPR011545">
    <property type="entry name" value="DEAD/DEAH_box_helicase_dom"/>
</dbReference>
<reference evidence="14 15" key="1">
    <citation type="submission" date="2024-04" db="EMBL/GenBank/DDBJ databases">
        <title>The reference genome of an endangered Asteraceae, Deinandra increscens subsp. villosa, native to the Central Coast of California.</title>
        <authorList>
            <person name="Guilliams M."/>
            <person name="Hasenstab-Lehman K."/>
            <person name="Meyer R."/>
            <person name="Mcevoy S."/>
        </authorList>
    </citation>
    <scope>NUCLEOTIDE SEQUENCE [LARGE SCALE GENOMIC DNA]</scope>
    <source>
        <tissue evidence="14">Leaf</tissue>
    </source>
</reference>
<dbReference type="GO" id="GO:0016787">
    <property type="term" value="F:hydrolase activity"/>
    <property type="evidence" value="ECO:0007669"/>
    <property type="project" value="UniProtKB-KW"/>
</dbReference>
<dbReference type="PANTHER" id="PTHR14025">
    <property type="entry name" value="FANCONI ANEMIA GROUP M FANCM FAMILY MEMBER"/>
    <property type="match status" value="1"/>
</dbReference>
<dbReference type="InterPro" id="IPR039686">
    <property type="entry name" value="FANCM/Mph1-like_ID"/>
</dbReference>
<protein>
    <submittedName>
        <fullName evidence="14">Uncharacterized protein</fullName>
    </submittedName>
</protein>
<dbReference type="CDD" id="cd12091">
    <property type="entry name" value="FANCM_ID"/>
    <property type="match status" value="1"/>
</dbReference>
<dbReference type="Pfam" id="PF00271">
    <property type="entry name" value="Helicase_C"/>
    <property type="match status" value="1"/>
</dbReference>
<dbReference type="AlphaFoldDB" id="A0AAP0DJ70"/>
<dbReference type="FunFam" id="3.40.50.300:FF:001992">
    <property type="entry name" value="ATP-dependent RNA helicase, putative"/>
    <property type="match status" value="1"/>
</dbReference>
<dbReference type="SMART" id="SM00487">
    <property type="entry name" value="DEXDc"/>
    <property type="match status" value="1"/>
</dbReference>
<dbReference type="InterPro" id="IPR027417">
    <property type="entry name" value="P-loop_NTPase"/>
</dbReference>
<dbReference type="Gene3D" id="3.40.50.300">
    <property type="entry name" value="P-loop containing nucleotide triphosphate hydrolases"/>
    <property type="match status" value="2"/>
</dbReference>
<keyword evidence="7" id="KW-0067">ATP-binding</keyword>
<proteinExistence type="inferred from homology"/>
<feature type="region of interest" description="Disordered" evidence="11">
    <location>
        <begin position="27"/>
        <end position="61"/>
    </location>
</feature>
<dbReference type="GO" id="GO:0005634">
    <property type="term" value="C:nucleus"/>
    <property type="evidence" value="ECO:0007669"/>
    <property type="project" value="UniProtKB-SubCell"/>
</dbReference>
<dbReference type="Pfam" id="PF00270">
    <property type="entry name" value="DEAD"/>
    <property type="match status" value="1"/>
</dbReference>
<feature type="domain" description="Helicase C-terminal" evidence="13">
    <location>
        <begin position="451"/>
        <end position="611"/>
    </location>
</feature>
<dbReference type="SUPFAM" id="SSF52540">
    <property type="entry name" value="P-loop containing nucleoside triphosphate hydrolases"/>
    <property type="match status" value="1"/>
</dbReference>
<name>A0AAP0DJ70_9ASTR</name>
<evidence type="ECO:0000256" key="2">
    <source>
        <dbReference type="ARBA" id="ARBA00009889"/>
    </source>
</evidence>
<evidence type="ECO:0000256" key="3">
    <source>
        <dbReference type="ARBA" id="ARBA00022741"/>
    </source>
</evidence>
<keyword evidence="5" id="KW-0378">Hydrolase</keyword>
<evidence type="ECO:0000313" key="14">
    <source>
        <dbReference type="EMBL" id="KAK9075561.1"/>
    </source>
</evidence>
<keyword evidence="10" id="KW-0539">Nucleus</keyword>
<keyword evidence="15" id="KW-1185">Reference proteome</keyword>
<evidence type="ECO:0000256" key="7">
    <source>
        <dbReference type="ARBA" id="ARBA00022840"/>
    </source>
</evidence>
<dbReference type="FunFam" id="3.40.50.300:FF:000861">
    <property type="entry name" value="Fanconi anemia, complementation group M"/>
    <property type="match status" value="1"/>
</dbReference>
<organism evidence="14 15">
    <name type="scientific">Deinandra increscens subsp. villosa</name>
    <dbReference type="NCBI Taxonomy" id="3103831"/>
    <lineage>
        <taxon>Eukaryota</taxon>
        <taxon>Viridiplantae</taxon>
        <taxon>Streptophyta</taxon>
        <taxon>Embryophyta</taxon>
        <taxon>Tracheophyta</taxon>
        <taxon>Spermatophyta</taxon>
        <taxon>Magnoliopsida</taxon>
        <taxon>eudicotyledons</taxon>
        <taxon>Gunneridae</taxon>
        <taxon>Pentapetalae</taxon>
        <taxon>asterids</taxon>
        <taxon>campanulids</taxon>
        <taxon>Asterales</taxon>
        <taxon>Asteraceae</taxon>
        <taxon>Asteroideae</taxon>
        <taxon>Heliantheae alliance</taxon>
        <taxon>Madieae</taxon>
        <taxon>Madiinae</taxon>
        <taxon>Deinandra</taxon>
    </lineage>
</organism>
<keyword evidence="3" id="KW-0547">Nucleotide-binding</keyword>
<dbReference type="GO" id="GO:0045003">
    <property type="term" value="P:double-strand break repair via synthesis-dependent strand annealing"/>
    <property type="evidence" value="ECO:0007669"/>
    <property type="project" value="TreeGrafter"/>
</dbReference>
<feature type="region of interest" description="Disordered" evidence="11">
    <location>
        <begin position="764"/>
        <end position="792"/>
    </location>
</feature>
<feature type="compositionally biased region" description="Basic and acidic residues" evidence="11">
    <location>
        <begin position="764"/>
        <end position="787"/>
    </location>
</feature>
<comment type="subcellular location">
    <subcellularLocation>
        <location evidence="1">Nucleus</location>
    </subcellularLocation>
</comment>
<dbReference type="PROSITE" id="PS51192">
    <property type="entry name" value="HELICASE_ATP_BIND_1"/>
    <property type="match status" value="1"/>
</dbReference>
<dbReference type="SMART" id="SM00490">
    <property type="entry name" value="HELICc"/>
    <property type="match status" value="1"/>
</dbReference>
<keyword evidence="8" id="KW-0238">DNA-binding</keyword>
<feature type="compositionally biased region" description="Low complexity" evidence="11">
    <location>
        <begin position="27"/>
        <end position="38"/>
    </location>
</feature>
<keyword evidence="6" id="KW-0347">Helicase</keyword>
<evidence type="ECO:0000313" key="15">
    <source>
        <dbReference type="Proteomes" id="UP001408789"/>
    </source>
</evidence>
<dbReference type="GO" id="GO:0036297">
    <property type="term" value="P:interstrand cross-link repair"/>
    <property type="evidence" value="ECO:0007669"/>
    <property type="project" value="TreeGrafter"/>
</dbReference>
<dbReference type="PANTHER" id="PTHR14025:SF20">
    <property type="entry name" value="FANCONI ANEMIA GROUP M PROTEIN"/>
    <property type="match status" value="1"/>
</dbReference>
<feature type="region of interest" description="Disordered" evidence="11">
    <location>
        <begin position="1100"/>
        <end position="1127"/>
    </location>
</feature>
<evidence type="ECO:0000259" key="12">
    <source>
        <dbReference type="PROSITE" id="PS51192"/>
    </source>
</evidence>
<dbReference type="CDD" id="cd18033">
    <property type="entry name" value="DEXDc_FANCM"/>
    <property type="match status" value="1"/>
</dbReference>
<dbReference type="PROSITE" id="PS51194">
    <property type="entry name" value="HELICASE_CTER"/>
    <property type="match status" value="1"/>
</dbReference>
<accession>A0AAP0DJ70</accession>
<dbReference type="GO" id="GO:0005524">
    <property type="term" value="F:ATP binding"/>
    <property type="evidence" value="ECO:0007669"/>
    <property type="project" value="UniProtKB-KW"/>
</dbReference>
<dbReference type="EMBL" id="JBCNJP010000007">
    <property type="protein sequence ID" value="KAK9075561.1"/>
    <property type="molecule type" value="Genomic_DNA"/>
</dbReference>
<keyword evidence="9" id="KW-0234">DNA repair</keyword>
<dbReference type="GO" id="GO:0000400">
    <property type="term" value="F:four-way junction DNA binding"/>
    <property type="evidence" value="ECO:0007669"/>
    <property type="project" value="TreeGrafter"/>
</dbReference>
<evidence type="ECO:0000256" key="11">
    <source>
        <dbReference type="SAM" id="MobiDB-lite"/>
    </source>
</evidence>
<feature type="compositionally biased region" description="Acidic residues" evidence="11">
    <location>
        <begin position="1100"/>
        <end position="1117"/>
    </location>
</feature>
<comment type="similarity">
    <text evidence="2">Belongs to the DEAD box helicase family. DEAH subfamily. FANCM sub-subfamily.</text>
</comment>
<dbReference type="GO" id="GO:0009378">
    <property type="term" value="F:four-way junction helicase activity"/>
    <property type="evidence" value="ECO:0007669"/>
    <property type="project" value="TreeGrafter"/>
</dbReference>
<comment type="caution">
    <text evidence="14">The sequence shown here is derived from an EMBL/GenBank/DDBJ whole genome shotgun (WGS) entry which is preliminary data.</text>
</comment>
<evidence type="ECO:0000256" key="9">
    <source>
        <dbReference type="ARBA" id="ARBA00023204"/>
    </source>
</evidence>
<evidence type="ECO:0000256" key="4">
    <source>
        <dbReference type="ARBA" id="ARBA00022763"/>
    </source>
</evidence>
<feature type="compositionally biased region" description="Polar residues" evidence="11">
    <location>
        <begin position="41"/>
        <end position="51"/>
    </location>
</feature>
<dbReference type="CDD" id="cd18801">
    <property type="entry name" value="SF2_C_FANCM_Hef"/>
    <property type="match status" value="1"/>
</dbReference>
<evidence type="ECO:0000256" key="1">
    <source>
        <dbReference type="ARBA" id="ARBA00004123"/>
    </source>
</evidence>
<evidence type="ECO:0000256" key="6">
    <source>
        <dbReference type="ARBA" id="ARBA00022806"/>
    </source>
</evidence>